<protein>
    <submittedName>
        <fullName evidence="2">Uncharacterized protein</fullName>
    </submittedName>
</protein>
<dbReference type="AlphaFoldDB" id="A0A392PSB0"/>
<organism evidence="2 3">
    <name type="scientific">Trifolium medium</name>
    <dbReference type="NCBI Taxonomy" id="97028"/>
    <lineage>
        <taxon>Eukaryota</taxon>
        <taxon>Viridiplantae</taxon>
        <taxon>Streptophyta</taxon>
        <taxon>Embryophyta</taxon>
        <taxon>Tracheophyta</taxon>
        <taxon>Spermatophyta</taxon>
        <taxon>Magnoliopsida</taxon>
        <taxon>eudicotyledons</taxon>
        <taxon>Gunneridae</taxon>
        <taxon>Pentapetalae</taxon>
        <taxon>rosids</taxon>
        <taxon>fabids</taxon>
        <taxon>Fabales</taxon>
        <taxon>Fabaceae</taxon>
        <taxon>Papilionoideae</taxon>
        <taxon>50 kb inversion clade</taxon>
        <taxon>NPAAA clade</taxon>
        <taxon>Hologalegina</taxon>
        <taxon>IRL clade</taxon>
        <taxon>Trifolieae</taxon>
        <taxon>Trifolium</taxon>
    </lineage>
</organism>
<dbReference type="Proteomes" id="UP000265520">
    <property type="component" value="Unassembled WGS sequence"/>
</dbReference>
<evidence type="ECO:0000313" key="3">
    <source>
        <dbReference type="Proteomes" id="UP000265520"/>
    </source>
</evidence>
<comment type="caution">
    <text evidence="2">The sequence shown here is derived from an EMBL/GenBank/DDBJ whole genome shotgun (WGS) entry which is preliminary data.</text>
</comment>
<feature type="coiled-coil region" evidence="1">
    <location>
        <begin position="90"/>
        <end position="155"/>
    </location>
</feature>
<keyword evidence="3" id="KW-1185">Reference proteome</keyword>
<evidence type="ECO:0000313" key="2">
    <source>
        <dbReference type="EMBL" id="MCI14988.1"/>
    </source>
</evidence>
<accession>A0A392PSB0</accession>
<dbReference type="EMBL" id="LXQA010094586">
    <property type="protein sequence ID" value="MCI14988.1"/>
    <property type="molecule type" value="Genomic_DNA"/>
</dbReference>
<reference evidence="2 3" key="1">
    <citation type="journal article" date="2018" name="Front. Plant Sci.">
        <title>Red Clover (Trifolium pratense) and Zigzag Clover (T. medium) - A Picture of Genomic Similarities and Differences.</title>
        <authorList>
            <person name="Dluhosova J."/>
            <person name="Istvanek J."/>
            <person name="Nedelnik J."/>
            <person name="Repkova J."/>
        </authorList>
    </citation>
    <scope>NUCLEOTIDE SEQUENCE [LARGE SCALE GENOMIC DNA]</scope>
    <source>
        <strain evidence="3">cv. 10/8</strain>
        <tissue evidence="2">Leaf</tissue>
    </source>
</reference>
<proteinExistence type="predicted"/>
<keyword evidence="1" id="KW-0175">Coiled coil</keyword>
<sequence length="223" mass="25125">ETPQKRPRQDDSVVDLTVSEAKFVLPNCFGARGFFEKFPLGVPDSERSIIFGMTPDTRETQLVWDIAAVMQLLETALVLNSEETCPAAKLKKLQVKNEKLRADMTKVEKAFSDYREKHEIQVGLVTELGQKTAEIAQLTEDKKKLQDELGALQLSMTPVEDEPEVARGLSTRAELIKRIWMLGQDVLDGVKFGFDNAVDQLKVLNPTVELNTEGLSMLEQNWF</sequence>
<evidence type="ECO:0000256" key="1">
    <source>
        <dbReference type="SAM" id="Coils"/>
    </source>
</evidence>
<name>A0A392PSB0_9FABA</name>
<feature type="non-terminal residue" evidence="2">
    <location>
        <position position="1"/>
    </location>
</feature>